<gene>
    <name evidence="1" type="ORF">COD19_24445</name>
</gene>
<protein>
    <submittedName>
        <fullName evidence="1">Uncharacterized protein</fullName>
    </submittedName>
</protein>
<dbReference type="Proteomes" id="UP000225766">
    <property type="component" value="Unassembled WGS sequence"/>
</dbReference>
<evidence type="ECO:0000313" key="2">
    <source>
        <dbReference type="Proteomes" id="UP000225766"/>
    </source>
</evidence>
<evidence type="ECO:0000313" key="1">
    <source>
        <dbReference type="EMBL" id="PGT97710.1"/>
    </source>
</evidence>
<proteinExistence type="predicted"/>
<dbReference type="RefSeq" id="WP_098882982.1">
    <property type="nucleotide sequence ID" value="NZ_NUMG01000040.1"/>
</dbReference>
<name>A0A2C1LJ47_BACCE</name>
<accession>A0A2C1LJ47</accession>
<reference evidence="1 2" key="1">
    <citation type="submission" date="2017-09" db="EMBL/GenBank/DDBJ databases">
        <title>Large-scale bioinformatics analysis of Bacillus genomes uncovers conserved roles of natural products in bacterial physiology.</title>
        <authorList>
            <consortium name="Agbiome Team Llc"/>
            <person name="Bleich R.M."/>
            <person name="Grubbs K.J."/>
            <person name="Santa Maria K.C."/>
            <person name="Allen S.E."/>
            <person name="Farag S."/>
            <person name="Shank E.A."/>
            <person name="Bowers A."/>
        </authorList>
    </citation>
    <scope>NUCLEOTIDE SEQUENCE [LARGE SCALE GENOMIC DNA]</scope>
    <source>
        <strain evidence="1 2">AFS040105</strain>
    </source>
</reference>
<dbReference type="EMBL" id="NUMG01000040">
    <property type="protein sequence ID" value="PGT97710.1"/>
    <property type="molecule type" value="Genomic_DNA"/>
</dbReference>
<dbReference type="AlphaFoldDB" id="A0A2C1LJ47"/>
<organism evidence="1 2">
    <name type="scientific">Bacillus cereus</name>
    <dbReference type="NCBI Taxonomy" id="1396"/>
    <lineage>
        <taxon>Bacteria</taxon>
        <taxon>Bacillati</taxon>
        <taxon>Bacillota</taxon>
        <taxon>Bacilli</taxon>
        <taxon>Bacillales</taxon>
        <taxon>Bacillaceae</taxon>
        <taxon>Bacillus</taxon>
        <taxon>Bacillus cereus group</taxon>
    </lineage>
</organism>
<comment type="caution">
    <text evidence="1">The sequence shown here is derived from an EMBL/GenBank/DDBJ whole genome shotgun (WGS) entry which is preliminary data.</text>
</comment>
<sequence>METKTLESIINTILDKFNSDINTLVESETNFSSNYFAYNREGKRSWDGIQRCMYKGCKSSTITGSHTLQEAGPLKNIAENNYVYQPNPYKGEVNMEKKPIRVASTFPGFCEKHEDIFSPFEKKKEISEESHVRLQVFRTICRQIYLLKHSQKNSTEMQGKYNDIKRQYFKDRLAEAGIVDDIKNHVQTLMNRSIDLRLDFADSIKKLAESALTEAKSLYESIIKDIEENQSSRIYNYVFKLDISFPVALSGFGNFYAYKGSSTDYVPLVLNVIPSKHDTILIISGPIRYKKSIKSYMDHSTQNELFAICMIEQWMLHGTDHWFIKPSVWDNMEKTKRELILGEILDLNKDINSISPVSIFDDLKYSIIHFIEKGMKVDEIPYPIRLVIEREKAKMNNLDTSNKKSFEDMFGNLLNNSL</sequence>